<evidence type="ECO:0000313" key="3">
    <source>
        <dbReference type="Proteomes" id="UP000290287"/>
    </source>
</evidence>
<evidence type="ECO:0000313" key="2">
    <source>
        <dbReference type="EMBL" id="RXJ70441.1"/>
    </source>
</evidence>
<accession>A0A4Q0YMN0</accession>
<keyword evidence="3" id="KW-1185">Reference proteome</keyword>
<feature type="chain" id="PRO_5020239922" evidence="1">
    <location>
        <begin position="28"/>
        <end position="315"/>
    </location>
</feature>
<dbReference type="EMBL" id="PEIB01000049">
    <property type="protein sequence ID" value="RXJ70441.1"/>
    <property type="molecule type" value="Genomic_DNA"/>
</dbReference>
<sequence>MQFVRKVVSIGAVLLPLLALSPSMVSAGNYADVAKMDHNQPGQMKHTRNGQHAEMKTKDWNYRRSIGWTWKGLTGGSVNFHRKISVAPNFTLGWGDSTFSFTPSYGSSCGGFSYNQQITDQFSVNAAVSCTTDGTITVSGGANVYINIPGPSIPFGPFFVQIDGGLSAGVTLSGYTKIKGEWGVVKYPIYRHGIRRPDAFGFSVSPSIAGLITAKVGIGVPTAANLHAYARVTVLNINPTAGIEIGYKWVNRARTKYRHYRKLTGNVKFSGGGGAAGVGGQLAGLTYEVQLFTWEDIFSHTVTYLDDMYKSPVLM</sequence>
<dbReference type="RefSeq" id="WP_129124230.1">
    <property type="nucleotide sequence ID" value="NZ_PEIB01000049.1"/>
</dbReference>
<gene>
    <name evidence="2" type="ORF">CS022_23160</name>
</gene>
<dbReference type="Proteomes" id="UP000290287">
    <property type="component" value="Unassembled WGS sequence"/>
</dbReference>
<comment type="caution">
    <text evidence="2">The sequence shown here is derived from an EMBL/GenBank/DDBJ whole genome shotgun (WGS) entry which is preliminary data.</text>
</comment>
<feature type="signal peptide" evidence="1">
    <location>
        <begin position="1"/>
        <end position="27"/>
    </location>
</feature>
<dbReference type="AlphaFoldDB" id="A0A4Q0YMN0"/>
<keyword evidence="1" id="KW-0732">Signal</keyword>
<name>A0A4Q0YMN0_9GAMM</name>
<evidence type="ECO:0000256" key="1">
    <source>
        <dbReference type="SAM" id="SignalP"/>
    </source>
</evidence>
<organism evidence="2 3">
    <name type="scientific">Veronia nyctiphanis</name>
    <dbReference type="NCBI Taxonomy" id="1278244"/>
    <lineage>
        <taxon>Bacteria</taxon>
        <taxon>Pseudomonadati</taxon>
        <taxon>Pseudomonadota</taxon>
        <taxon>Gammaproteobacteria</taxon>
        <taxon>Vibrionales</taxon>
        <taxon>Vibrionaceae</taxon>
        <taxon>Veronia</taxon>
    </lineage>
</organism>
<reference evidence="2 3" key="1">
    <citation type="submission" date="2017-10" db="EMBL/GenBank/DDBJ databases">
        <title>Nyctiphanis sp. nov., isolated from the stomach of the euphausiid Nyctiphanes simplex (Hansen, 1911) in the Gulf of California.</title>
        <authorList>
            <person name="Gomez-Gil B."/>
            <person name="Aguilar-Mendez M."/>
            <person name="Lopez-Cortes A."/>
            <person name="Gomez-Gutierrez J."/>
            <person name="Roque A."/>
            <person name="Lang E."/>
            <person name="Gonzalez-Castillo A."/>
        </authorList>
    </citation>
    <scope>NUCLEOTIDE SEQUENCE [LARGE SCALE GENOMIC DNA]</scope>
    <source>
        <strain evidence="2 3">CAIM 600</strain>
    </source>
</reference>
<proteinExistence type="predicted"/>
<protein>
    <submittedName>
        <fullName evidence="2">Uncharacterized protein</fullName>
    </submittedName>
</protein>